<dbReference type="Proteomes" id="UP000319578">
    <property type="component" value="Unassembled WGS sequence"/>
</dbReference>
<proteinExistence type="predicted"/>
<reference evidence="2" key="2">
    <citation type="submission" date="2015-07" db="EMBL/GenBank/DDBJ databases">
        <title>MeaNS - Measles Nucleotide Surveillance Program.</title>
        <authorList>
            <person name="Tran T."/>
            <person name="Druce J."/>
        </authorList>
    </citation>
    <scope>NUCLEOTIDE SEQUENCE</scope>
    <source>
        <strain evidence="2">DSM 9887</strain>
    </source>
</reference>
<gene>
    <name evidence="1" type="primary">yybI</name>
    <name evidence="2" type="ORF">ADS79_27590</name>
    <name evidence="1" type="ORF">BRE01_50370</name>
</gene>
<accession>A0A0K9YLL2</accession>
<evidence type="ECO:0000313" key="1">
    <source>
        <dbReference type="EMBL" id="GED71335.1"/>
    </source>
</evidence>
<dbReference type="EMBL" id="LGIQ01000011">
    <property type="protein sequence ID" value="KNB69623.1"/>
    <property type="molecule type" value="Genomic_DNA"/>
</dbReference>
<dbReference type="AlphaFoldDB" id="A0A0K9YLL2"/>
<dbReference type="STRING" id="54915.ADS79_27590"/>
<keyword evidence="4" id="KW-1185">Reference proteome</keyword>
<dbReference type="EMBL" id="BJON01000020">
    <property type="protein sequence ID" value="GED71335.1"/>
    <property type="molecule type" value="Genomic_DNA"/>
</dbReference>
<dbReference type="RefSeq" id="WP_049741650.1">
    <property type="nucleotide sequence ID" value="NZ_BJON01000020.1"/>
</dbReference>
<sequence>MWASNWLGVVGSVIWGLGLMTAGQAVPPQEPGQLAPAPVVYEEIQIKRQDVTGDGRPDIVTLLGKRFAADSPYYERLKVMVQDPAAKKTSFFTTTYGGYQPQMSFCDFIGSKAKQILVQAPTGGSAGTSDYYLFSDKDNNPVVLPIPQSLTITGAYQDNYKVQLTIKETNETTTLDVSDRKNIYEEAGVYKNGKLVQPTEVMPNTFSVLEPIDENGDGICELKGIQRVSGVANADTIAYVESVWKWENNSWKLQSTKVKKAEM</sequence>
<protein>
    <submittedName>
        <fullName evidence="2">Uncharacterized protein</fullName>
    </submittedName>
</protein>
<dbReference type="PATRIC" id="fig|54915.3.peg.4706"/>
<dbReference type="Proteomes" id="UP000036834">
    <property type="component" value="Unassembled WGS sequence"/>
</dbReference>
<evidence type="ECO:0000313" key="3">
    <source>
        <dbReference type="Proteomes" id="UP000036834"/>
    </source>
</evidence>
<comment type="caution">
    <text evidence="2">The sequence shown here is derived from an EMBL/GenBank/DDBJ whole genome shotgun (WGS) entry which is preliminary data.</text>
</comment>
<evidence type="ECO:0000313" key="4">
    <source>
        <dbReference type="Proteomes" id="UP000319578"/>
    </source>
</evidence>
<evidence type="ECO:0000313" key="2">
    <source>
        <dbReference type="EMBL" id="KNB69623.1"/>
    </source>
</evidence>
<dbReference type="OrthoDB" id="1653343at2"/>
<reference evidence="1 4" key="3">
    <citation type="submission" date="2019-06" db="EMBL/GenBank/DDBJ databases">
        <title>Whole genome shotgun sequence of Brevibacillus reuszeri NBRC 15719.</title>
        <authorList>
            <person name="Hosoyama A."/>
            <person name="Uohara A."/>
            <person name="Ohji S."/>
            <person name="Ichikawa N."/>
        </authorList>
    </citation>
    <scope>NUCLEOTIDE SEQUENCE [LARGE SCALE GENOMIC DNA]</scope>
    <source>
        <strain evidence="1 4">NBRC 15719</strain>
    </source>
</reference>
<organism evidence="2 3">
    <name type="scientific">Brevibacillus reuszeri</name>
    <dbReference type="NCBI Taxonomy" id="54915"/>
    <lineage>
        <taxon>Bacteria</taxon>
        <taxon>Bacillati</taxon>
        <taxon>Bacillota</taxon>
        <taxon>Bacilli</taxon>
        <taxon>Bacillales</taxon>
        <taxon>Paenibacillaceae</taxon>
        <taxon>Brevibacillus</taxon>
    </lineage>
</organism>
<reference evidence="3" key="1">
    <citation type="submission" date="2015-07" db="EMBL/GenBank/DDBJ databases">
        <title>Genome sequencing project for genomic taxonomy and phylogenomics of Bacillus-like bacteria.</title>
        <authorList>
            <person name="Liu B."/>
            <person name="Wang J."/>
            <person name="Zhu Y."/>
            <person name="Liu G."/>
            <person name="Chen Q."/>
            <person name="Chen Z."/>
            <person name="Lan J."/>
            <person name="Che J."/>
            <person name="Ge C."/>
            <person name="Shi H."/>
            <person name="Pan Z."/>
            <person name="Liu X."/>
        </authorList>
    </citation>
    <scope>NUCLEOTIDE SEQUENCE [LARGE SCALE GENOMIC DNA]</scope>
    <source>
        <strain evidence="3">DSM 9887</strain>
    </source>
</reference>
<name>A0A0K9YLL2_9BACL</name>